<accession>A0A0H3NSQ9</accession>
<dbReference type="EMBL" id="FR729477">
    <property type="protein sequence ID" value="CBY28248.1"/>
    <property type="molecule type" value="Genomic_DNA"/>
</dbReference>
<dbReference type="AlphaFoldDB" id="A0A0H3NSQ9"/>
<feature type="transmembrane region" description="Helical" evidence="1">
    <location>
        <begin position="20"/>
        <end position="38"/>
    </location>
</feature>
<protein>
    <submittedName>
        <fullName evidence="2">Uncharacterized protein</fullName>
    </submittedName>
</protein>
<proteinExistence type="predicted"/>
<sequence length="60" mass="6496">MLSGIKKDVPLLTSWNSPVAVSFVITGLPTFAVAAAITPPDTKEEIKIDKGNKRVFNVLR</sequence>
<evidence type="ECO:0000313" key="2">
    <source>
        <dbReference type="EMBL" id="CBY28248.1"/>
    </source>
</evidence>
<keyword evidence="1" id="KW-0812">Transmembrane</keyword>
<reference evidence="2 3" key="1">
    <citation type="journal article" date="2011" name="J. Bacteriol.">
        <title>Complete genome sequence of Yersinia enterocolitica subsp. palearctica serogroup O:3.</title>
        <authorList>
            <person name="Batzilla J."/>
            <person name="Hoper D."/>
            <person name="Antonenka U."/>
            <person name="Heesemann J."/>
            <person name="Rakin A."/>
        </authorList>
    </citation>
    <scope>NUCLEOTIDE SEQUENCE [LARGE SCALE GENOMIC DNA]</scope>
    <source>
        <strain evidence="3">DSM 13030 / CIP 106945 / Y11</strain>
    </source>
</reference>
<keyword evidence="1" id="KW-0472">Membrane</keyword>
<organism evidence="2 3">
    <name type="scientific">Yersinia enterocolitica subsp. palearctica serotype O:3 (strain DSM 13030 / CIP 106945 / Y11)</name>
    <dbReference type="NCBI Taxonomy" id="930944"/>
    <lineage>
        <taxon>Bacteria</taxon>
        <taxon>Pseudomonadati</taxon>
        <taxon>Pseudomonadota</taxon>
        <taxon>Gammaproteobacteria</taxon>
        <taxon>Enterobacterales</taxon>
        <taxon>Yersiniaceae</taxon>
        <taxon>Yersinia</taxon>
    </lineage>
</organism>
<name>A0A0H3NSQ9_YERE1</name>
<dbReference type="Proteomes" id="UP000008084">
    <property type="component" value="Chromosome"/>
</dbReference>
<evidence type="ECO:0000256" key="1">
    <source>
        <dbReference type="SAM" id="Phobius"/>
    </source>
</evidence>
<gene>
    <name evidence="2" type="ordered locus">Y11_42821</name>
</gene>
<evidence type="ECO:0000313" key="3">
    <source>
        <dbReference type="Proteomes" id="UP000008084"/>
    </source>
</evidence>
<dbReference type="HOGENOM" id="CLU_2940925_0_0_6"/>
<dbReference type="KEGG" id="yey:Y11_42821"/>
<keyword evidence="1" id="KW-1133">Transmembrane helix</keyword>